<evidence type="ECO:0000256" key="5">
    <source>
        <dbReference type="ARBA" id="ARBA00022737"/>
    </source>
</evidence>
<feature type="region of interest" description="Disordered" evidence="6">
    <location>
        <begin position="61"/>
        <end position="88"/>
    </location>
</feature>
<protein>
    <recommendedName>
        <fullName evidence="10">Leucine-rich repeat-containing N-terminal plant-type domain-containing protein</fullName>
    </recommendedName>
</protein>
<organism evidence="8 9">
    <name type="scientific">Stylosanthes scabra</name>
    <dbReference type="NCBI Taxonomy" id="79078"/>
    <lineage>
        <taxon>Eukaryota</taxon>
        <taxon>Viridiplantae</taxon>
        <taxon>Streptophyta</taxon>
        <taxon>Embryophyta</taxon>
        <taxon>Tracheophyta</taxon>
        <taxon>Spermatophyta</taxon>
        <taxon>Magnoliopsida</taxon>
        <taxon>eudicotyledons</taxon>
        <taxon>Gunneridae</taxon>
        <taxon>Pentapetalae</taxon>
        <taxon>rosids</taxon>
        <taxon>fabids</taxon>
        <taxon>Fabales</taxon>
        <taxon>Fabaceae</taxon>
        <taxon>Papilionoideae</taxon>
        <taxon>50 kb inversion clade</taxon>
        <taxon>dalbergioids sensu lato</taxon>
        <taxon>Dalbergieae</taxon>
        <taxon>Pterocarpus clade</taxon>
        <taxon>Stylosanthes</taxon>
    </lineage>
</organism>
<keyword evidence="4 7" id="KW-0732">Signal</keyword>
<evidence type="ECO:0000256" key="7">
    <source>
        <dbReference type="SAM" id="SignalP"/>
    </source>
</evidence>
<feature type="signal peptide" evidence="7">
    <location>
        <begin position="1"/>
        <end position="35"/>
    </location>
</feature>
<dbReference type="PANTHER" id="PTHR32093">
    <property type="entry name" value="LEUCINE-RICH REPEAT EXTENSIN-LIKE PROTEIN 3-RELATED"/>
    <property type="match status" value="1"/>
</dbReference>
<evidence type="ECO:0000256" key="4">
    <source>
        <dbReference type="ARBA" id="ARBA00022729"/>
    </source>
</evidence>
<gene>
    <name evidence="8" type="ORF">PIB30_022764</name>
</gene>
<dbReference type="InterPro" id="IPR001611">
    <property type="entry name" value="Leu-rich_rpt"/>
</dbReference>
<dbReference type="Pfam" id="PF00560">
    <property type="entry name" value="LRR_1"/>
    <property type="match status" value="2"/>
</dbReference>
<dbReference type="InterPro" id="IPR032675">
    <property type="entry name" value="LRR_dom_sf"/>
</dbReference>
<keyword evidence="2" id="KW-0964">Secreted</keyword>
<dbReference type="PANTHER" id="PTHR32093:SF131">
    <property type="entry name" value="LEUCINE-RICH REPEAT-CONTAINING N-TERMINAL PLANT-TYPE DOMAIN-CONTAINING PROTEIN"/>
    <property type="match status" value="1"/>
</dbReference>
<dbReference type="Gene3D" id="3.80.10.10">
    <property type="entry name" value="Ribonuclease Inhibitor"/>
    <property type="match status" value="2"/>
</dbReference>
<evidence type="ECO:0000256" key="1">
    <source>
        <dbReference type="ARBA" id="ARBA00004613"/>
    </source>
</evidence>
<feature type="chain" id="PRO_5046905899" description="Leucine-rich repeat-containing N-terminal plant-type domain-containing protein" evidence="7">
    <location>
        <begin position="36"/>
        <end position="463"/>
    </location>
</feature>
<dbReference type="Proteomes" id="UP001341840">
    <property type="component" value="Unassembled WGS sequence"/>
</dbReference>
<evidence type="ECO:0000256" key="3">
    <source>
        <dbReference type="ARBA" id="ARBA00022614"/>
    </source>
</evidence>
<dbReference type="InterPro" id="IPR051582">
    <property type="entry name" value="LRR_extensin-like_regulator"/>
</dbReference>
<name>A0ABU6S9J1_9FABA</name>
<sequence>MGGGTSITNSLFFSSLLLLSLSLLQLHSQNGVVYAQEKIASSEEEALGIFQERETLEIIIGGGGSPSPAPAPSPPEYTPCPPPPKPPSRLDKARKVLLNFTNYIVDPNGYTNNWCTQTFNTCDFRGIRCATYPNSNELAVAGLDLNQAGIYGRNNKPLSLSGILDRIPELTFFHVNSNNFSSSVPEEIVKYGFFYELDLSNNKLCGQFPMETLQNKQLVFLDLRFNQLTGPIPSQLFEIPLDVIFINNNRFNQYLPENFGNTLARYLTFANNQLCGPIPRSIGKAANTLTEVLFLGNNFDGCLPYEIGSLKKAVVFDVSKNHLTGPIPYSFGCLRQIQFLNLANNKFYGPVPENICKLPGLIKNGNLTLSNNYFTAVGPECWKLIKSKVLDLTNNCVPGLPNQRSQKECWEFLHSVKPCPNEKYLLSYSPCAGHWNKESEDTEEVSAAPPVTYNALKPHRLRL</sequence>
<accession>A0ABU6S9J1</accession>
<keyword evidence="9" id="KW-1185">Reference proteome</keyword>
<reference evidence="8 9" key="1">
    <citation type="journal article" date="2023" name="Plants (Basel)">
        <title>Bridging the Gap: Combining Genomics and Transcriptomics Approaches to Understand Stylosanthes scabra, an Orphan Legume from the Brazilian Caatinga.</title>
        <authorList>
            <person name="Ferreira-Neto J.R.C."/>
            <person name="da Silva M.D."/>
            <person name="Binneck E."/>
            <person name="de Melo N.F."/>
            <person name="da Silva R.H."/>
            <person name="de Melo A.L.T.M."/>
            <person name="Pandolfi V."/>
            <person name="Bustamante F.O."/>
            <person name="Brasileiro-Vidal A.C."/>
            <person name="Benko-Iseppon A.M."/>
        </authorList>
    </citation>
    <scope>NUCLEOTIDE SEQUENCE [LARGE SCALE GENOMIC DNA]</scope>
    <source>
        <tissue evidence="8">Leaves</tissue>
    </source>
</reference>
<evidence type="ECO:0008006" key="10">
    <source>
        <dbReference type="Google" id="ProtNLM"/>
    </source>
</evidence>
<evidence type="ECO:0000256" key="6">
    <source>
        <dbReference type="SAM" id="MobiDB-lite"/>
    </source>
</evidence>
<evidence type="ECO:0000313" key="8">
    <source>
        <dbReference type="EMBL" id="MED6132851.1"/>
    </source>
</evidence>
<comment type="subcellular location">
    <subcellularLocation>
        <location evidence="1">Secreted</location>
    </subcellularLocation>
</comment>
<comment type="caution">
    <text evidence="8">The sequence shown here is derived from an EMBL/GenBank/DDBJ whole genome shotgun (WGS) entry which is preliminary data.</text>
</comment>
<evidence type="ECO:0000256" key="2">
    <source>
        <dbReference type="ARBA" id="ARBA00022525"/>
    </source>
</evidence>
<evidence type="ECO:0000313" key="9">
    <source>
        <dbReference type="Proteomes" id="UP001341840"/>
    </source>
</evidence>
<dbReference type="SUPFAM" id="SSF52058">
    <property type="entry name" value="L domain-like"/>
    <property type="match status" value="1"/>
</dbReference>
<keyword evidence="3" id="KW-0433">Leucine-rich repeat</keyword>
<proteinExistence type="predicted"/>
<dbReference type="EMBL" id="JASCZI010060493">
    <property type="protein sequence ID" value="MED6132851.1"/>
    <property type="molecule type" value="Genomic_DNA"/>
</dbReference>
<feature type="compositionally biased region" description="Pro residues" evidence="6">
    <location>
        <begin position="67"/>
        <end position="87"/>
    </location>
</feature>
<keyword evidence="5" id="KW-0677">Repeat</keyword>